<dbReference type="Proteomes" id="UP001253545">
    <property type="component" value="Unassembled WGS sequence"/>
</dbReference>
<dbReference type="PROSITE" id="PS50109">
    <property type="entry name" value="HIS_KIN"/>
    <property type="match status" value="1"/>
</dbReference>
<gene>
    <name evidence="6" type="ORF">RM552_06075</name>
</gene>
<dbReference type="RefSeq" id="WP_311367878.1">
    <property type="nucleotide sequence ID" value="NZ_JAVRHX010000001.1"/>
</dbReference>
<protein>
    <recommendedName>
        <fullName evidence="2">histidine kinase</fullName>
        <ecNumber evidence="2">2.7.13.3</ecNumber>
    </recommendedName>
</protein>
<organism evidence="6 7">
    <name type="scientific">Glaciecola petra</name>
    <dbReference type="NCBI Taxonomy" id="3075602"/>
    <lineage>
        <taxon>Bacteria</taxon>
        <taxon>Pseudomonadati</taxon>
        <taxon>Pseudomonadota</taxon>
        <taxon>Gammaproteobacteria</taxon>
        <taxon>Alteromonadales</taxon>
        <taxon>Alteromonadaceae</taxon>
        <taxon>Glaciecola</taxon>
    </lineage>
</organism>
<evidence type="ECO:0000259" key="5">
    <source>
        <dbReference type="PROSITE" id="PS50109"/>
    </source>
</evidence>
<comment type="caution">
    <text evidence="6">The sequence shown here is derived from an EMBL/GenBank/DDBJ whole genome shotgun (WGS) entry which is preliminary data.</text>
</comment>
<keyword evidence="4" id="KW-0175">Coiled coil</keyword>
<comment type="catalytic activity">
    <reaction evidence="1">
        <text>ATP + protein L-histidine = ADP + protein N-phospho-L-histidine.</text>
        <dbReference type="EC" id="2.7.13.3"/>
    </reaction>
</comment>
<evidence type="ECO:0000313" key="7">
    <source>
        <dbReference type="Proteomes" id="UP001253545"/>
    </source>
</evidence>
<keyword evidence="6" id="KW-0418">Kinase</keyword>
<dbReference type="InterPro" id="IPR004358">
    <property type="entry name" value="Sig_transdc_His_kin-like_C"/>
</dbReference>
<feature type="domain" description="Histidine kinase" evidence="5">
    <location>
        <begin position="33"/>
        <end position="247"/>
    </location>
</feature>
<dbReference type="InterPro" id="IPR005467">
    <property type="entry name" value="His_kinase_dom"/>
</dbReference>
<dbReference type="InterPro" id="IPR036890">
    <property type="entry name" value="HATPase_C_sf"/>
</dbReference>
<evidence type="ECO:0000256" key="3">
    <source>
        <dbReference type="ARBA" id="ARBA00022553"/>
    </source>
</evidence>
<reference evidence="6 7" key="1">
    <citation type="submission" date="2023-09" db="EMBL/GenBank/DDBJ databases">
        <authorList>
            <person name="Rey-Velasco X."/>
        </authorList>
    </citation>
    <scope>NUCLEOTIDE SEQUENCE [LARGE SCALE GENOMIC DNA]</scope>
    <source>
        <strain evidence="6 7">P117</strain>
    </source>
</reference>
<dbReference type="Gene3D" id="3.30.565.10">
    <property type="entry name" value="Histidine kinase-like ATPase, C-terminal domain"/>
    <property type="match status" value="1"/>
</dbReference>
<dbReference type="Gene3D" id="1.10.287.130">
    <property type="match status" value="1"/>
</dbReference>
<accession>A0ABU2ZP51</accession>
<evidence type="ECO:0000256" key="2">
    <source>
        <dbReference type="ARBA" id="ARBA00012438"/>
    </source>
</evidence>
<evidence type="ECO:0000256" key="1">
    <source>
        <dbReference type="ARBA" id="ARBA00000085"/>
    </source>
</evidence>
<dbReference type="InterPro" id="IPR003594">
    <property type="entry name" value="HATPase_dom"/>
</dbReference>
<feature type="coiled-coil region" evidence="4">
    <location>
        <begin position="3"/>
        <end position="55"/>
    </location>
</feature>
<keyword evidence="3" id="KW-0597">Phosphoprotein</keyword>
<keyword evidence="7" id="KW-1185">Reference proteome</keyword>
<name>A0ABU2ZP51_9ALTE</name>
<dbReference type="SUPFAM" id="SSF47384">
    <property type="entry name" value="Homodimeric domain of signal transducing histidine kinase"/>
    <property type="match status" value="1"/>
</dbReference>
<sequence length="247" mass="27642">MTLQSTEQNLIDKNDNKENKINDQFDFSSVIAVAIHDMKNSLSLLMQSIEQLSANIPENNTSAREGINSVHYEANRMNTTLVQVLSLYRAELNALPVNIDECFLSDLIEEVVESNRTYAQQKNLTVKVNVDEDLSWYLDRELIYLLVHDVLINAIRYGCNHIEITAEIENNTLSLVVQDDGPGYPKAMLDMATVKLDNFCISEGRTGLGLFFARLIAQTHKNSGNTGNISLSNCAENGGSIFELRLP</sequence>
<dbReference type="PANTHER" id="PTHR43547:SF2">
    <property type="entry name" value="HYBRID SIGNAL TRANSDUCTION HISTIDINE KINASE C"/>
    <property type="match status" value="1"/>
</dbReference>
<evidence type="ECO:0000313" key="6">
    <source>
        <dbReference type="EMBL" id="MDT0594404.1"/>
    </source>
</evidence>
<dbReference type="PANTHER" id="PTHR43547">
    <property type="entry name" value="TWO-COMPONENT HISTIDINE KINASE"/>
    <property type="match status" value="1"/>
</dbReference>
<evidence type="ECO:0000256" key="4">
    <source>
        <dbReference type="SAM" id="Coils"/>
    </source>
</evidence>
<dbReference type="Pfam" id="PF02518">
    <property type="entry name" value="HATPase_c"/>
    <property type="match status" value="1"/>
</dbReference>
<dbReference type="PRINTS" id="PR00344">
    <property type="entry name" value="BCTRLSENSOR"/>
</dbReference>
<dbReference type="GO" id="GO:0016301">
    <property type="term" value="F:kinase activity"/>
    <property type="evidence" value="ECO:0007669"/>
    <property type="project" value="UniProtKB-KW"/>
</dbReference>
<dbReference type="InterPro" id="IPR036097">
    <property type="entry name" value="HisK_dim/P_sf"/>
</dbReference>
<dbReference type="EMBL" id="JAVRHX010000001">
    <property type="protein sequence ID" value="MDT0594404.1"/>
    <property type="molecule type" value="Genomic_DNA"/>
</dbReference>
<dbReference type="SUPFAM" id="SSF55874">
    <property type="entry name" value="ATPase domain of HSP90 chaperone/DNA topoisomerase II/histidine kinase"/>
    <property type="match status" value="1"/>
</dbReference>
<keyword evidence="6" id="KW-0808">Transferase</keyword>
<dbReference type="EC" id="2.7.13.3" evidence="2"/>
<proteinExistence type="predicted"/>